<dbReference type="SUPFAM" id="SSF55469">
    <property type="entry name" value="FMN-dependent nitroreductase-like"/>
    <property type="match status" value="1"/>
</dbReference>
<organism evidence="6 7">
    <name type="scientific">Polymorphospora rubra</name>
    <dbReference type="NCBI Taxonomy" id="338584"/>
    <lineage>
        <taxon>Bacteria</taxon>
        <taxon>Bacillati</taxon>
        <taxon>Actinomycetota</taxon>
        <taxon>Actinomycetes</taxon>
        <taxon>Micromonosporales</taxon>
        <taxon>Micromonosporaceae</taxon>
        <taxon>Polymorphospora</taxon>
    </lineage>
</organism>
<dbReference type="PANTHER" id="PTHR23026">
    <property type="entry name" value="NADPH NITROREDUCTASE"/>
    <property type="match status" value="1"/>
</dbReference>
<dbReference type="PANTHER" id="PTHR23026:SF90">
    <property type="entry name" value="IODOTYROSINE DEIODINASE 1"/>
    <property type="match status" value="1"/>
</dbReference>
<dbReference type="Proteomes" id="UP000680866">
    <property type="component" value="Chromosome"/>
</dbReference>
<dbReference type="RefSeq" id="WP_212824162.1">
    <property type="nucleotide sequence ID" value="NZ_AP023359.1"/>
</dbReference>
<dbReference type="InterPro" id="IPR050627">
    <property type="entry name" value="Nitroreductase/BluB"/>
</dbReference>
<dbReference type="GO" id="GO:0016491">
    <property type="term" value="F:oxidoreductase activity"/>
    <property type="evidence" value="ECO:0007669"/>
    <property type="project" value="UniProtKB-KW"/>
</dbReference>
<evidence type="ECO:0000256" key="3">
    <source>
        <dbReference type="ARBA" id="ARBA00023002"/>
    </source>
</evidence>
<keyword evidence="7" id="KW-1185">Reference proteome</keyword>
<name>A0A810N026_9ACTN</name>
<proteinExistence type="predicted"/>
<evidence type="ECO:0000259" key="5">
    <source>
        <dbReference type="Pfam" id="PF00881"/>
    </source>
</evidence>
<sequence>MEFRDVVRRRRMVRSYDPDRPVPAAVVDRLLDHAVRAPSAGFSQGWGFLVLESPADRERFWASTTPQGAPESRWLTGMRQAPLIVVPHSNRSVYLDRYAEPDKGWADRDEARWPVPYWHIDTGFAAMLMLLTVVDEELGACFFGIPPERTASYRDAFGVPDEFTPIGAISIGYPAPDRRSPSLRRGRRPVDQVVHRGRWDARGSSFDAGEQRN</sequence>
<gene>
    <name evidence="6" type="ORF">Prubr_20190</name>
</gene>
<evidence type="ECO:0000256" key="4">
    <source>
        <dbReference type="SAM" id="MobiDB-lite"/>
    </source>
</evidence>
<dbReference type="EMBL" id="AP023359">
    <property type="protein sequence ID" value="BCJ64998.1"/>
    <property type="molecule type" value="Genomic_DNA"/>
</dbReference>
<evidence type="ECO:0000256" key="2">
    <source>
        <dbReference type="ARBA" id="ARBA00022643"/>
    </source>
</evidence>
<keyword evidence="1" id="KW-0285">Flavoprotein</keyword>
<keyword evidence="2" id="KW-0288">FMN</keyword>
<evidence type="ECO:0000313" key="7">
    <source>
        <dbReference type="Proteomes" id="UP000680866"/>
    </source>
</evidence>
<evidence type="ECO:0000313" key="6">
    <source>
        <dbReference type="EMBL" id="BCJ64998.1"/>
    </source>
</evidence>
<protein>
    <submittedName>
        <fullName evidence="6">Nitroreductase</fullName>
    </submittedName>
</protein>
<dbReference type="Gene3D" id="3.40.109.10">
    <property type="entry name" value="NADH Oxidase"/>
    <property type="match status" value="1"/>
</dbReference>
<evidence type="ECO:0000256" key="1">
    <source>
        <dbReference type="ARBA" id="ARBA00022630"/>
    </source>
</evidence>
<reference evidence="6" key="1">
    <citation type="submission" date="2020-08" db="EMBL/GenBank/DDBJ databases">
        <title>Whole genome shotgun sequence of Polymorphospora rubra NBRC 101157.</title>
        <authorList>
            <person name="Komaki H."/>
            <person name="Tamura T."/>
        </authorList>
    </citation>
    <scope>NUCLEOTIDE SEQUENCE</scope>
    <source>
        <strain evidence="6">NBRC 101157</strain>
    </source>
</reference>
<accession>A0A810N026</accession>
<feature type="domain" description="Nitroreductase" evidence="5">
    <location>
        <begin position="7"/>
        <end position="173"/>
    </location>
</feature>
<dbReference type="CDD" id="cd02062">
    <property type="entry name" value="Nitro_FMN_reductase"/>
    <property type="match status" value="1"/>
</dbReference>
<feature type="compositionally biased region" description="Basic and acidic residues" evidence="4">
    <location>
        <begin position="188"/>
        <end position="201"/>
    </location>
</feature>
<dbReference type="AlphaFoldDB" id="A0A810N026"/>
<dbReference type="InterPro" id="IPR029479">
    <property type="entry name" value="Nitroreductase"/>
</dbReference>
<keyword evidence="3" id="KW-0560">Oxidoreductase</keyword>
<dbReference type="Pfam" id="PF00881">
    <property type="entry name" value="Nitroreductase"/>
    <property type="match status" value="1"/>
</dbReference>
<dbReference type="KEGG" id="pry:Prubr_20190"/>
<feature type="region of interest" description="Disordered" evidence="4">
    <location>
        <begin position="174"/>
        <end position="213"/>
    </location>
</feature>
<dbReference type="InterPro" id="IPR000415">
    <property type="entry name" value="Nitroreductase-like"/>
</dbReference>